<name>A0ABW1DH96_9DEIO</name>
<reference evidence="2" key="1">
    <citation type="journal article" date="2019" name="Int. J. Syst. Evol. Microbiol.">
        <title>The Global Catalogue of Microorganisms (GCM) 10K type strain sequencing project: providing services to taxonomists for standard genome sequencing and annotation.</title>
        <authorList>
            <consortium name="The Broad Institute Genomics Platform"/>
            <consortium name="The Broad Institute Genome Sequencing Center for Infectious Disease"/>
            <person name="Wu L."/>
            <person name="Ma J."/>
        </authorList>
    </citation>
    <scope>NUCLEOTIDE SEQUENCE [LARGE SCALE GENOMIC DNA]</scope>
    <source>
        <strain evidence="2">CGMCC 1.15053</strain>
    </source>
</reference>
<organism evidence="1 2">
    <name type="scientific">Deinococcus petrolearius</name>
    <dbReference type="NCBI Taxonomy" id="1751295"/>
    <lineage>
        <taxon>Bacteria</taxon>
        <taxon>Thermotogati</taxon>
        <taxon>Deinococcota</taxon>
        <taxon>Deinococci</taxon>
        <taxon>Deinococcales</taxon>
        <taxon>Deinococcaceae</taxon>
        <taxon>Deinococcus</taxon>
    </lineage>
</organism>
<evidence type="ECO:0000313" key="2">
    <source>
        <dbReference type="Proteomes" id="UP001595979"/>
    </source>
</evidence>
<protein>
    <submittedName>
        <fullName evidence="1">Uncharacterized protein</fullName>
    </submittedName>
</protein>
<keyword evidence="2" id="KW-1185">Reference proteome</keyword>
<dbReference type="RefSeq" id="WP_380046676.1">
    <property type="nucleotide sequence ID" value="NZ_JBHSOH010000005.1"/>
</dbReference>
<dbReference type="EMBL" id="JBHSOH010000005">
    <property type="protein sequence ID" value="MFC5847487.1"/>
    <property type="molecule type" value="Genomic_DNA"/>
</dbReference>
<accession>A0ABW1DH96</accession>
<proteinExistence type="predicted"/>
<gene>
    <name evidence="1" type="ORF">ACFPQ6_04120</name>
</gene>
<dbReference type="Proteomes" id="UP001595979">
    <property type="component" value="Unassembled WGS sequence"/>
</dbReference>
<evidence type="ECO:0000313" key="1">
    <source>
        <dbReference type="EMBL" id="MFC5847487.1"/>
    </source>
</evidence>
<sequence>MTHVPGQPDPDFAHQVELAGFPAGVAVTQRPVRGGRLLRAEAGGRGLELLLTDEAAQMYGEGPSVALALKKLRDGAEAGLGAPGEDGHFPRTVFVGD</sequence>
<comment type="caution">
    <text evidence="1">The sequence shown here is derived from an EMBL/GenBank/DDBJ whole genome shotgun (WGS) entry which is preliminary data.</text>
</comment>